<evidence type="ECO:0000256" key="6">
    <source>
        <dbReference type="ARBA" id="ARBA00023014"/>
    </source>
</evidence>
<evidence type="ECO:0000313" key="9">
    <source>
        <dbReference type="EMBL" id="GEP60472.1"/>
    </source>
</evidence>
<dbReference type="SUPFAM" id="SSF55961">
    <property type="entry name" value="Bet v1-like"/>
    <property type="match status" value="1"/>
</dbReference>
<dbReference type="RefSeq" id="WP_170303672.1">
    <property type="nucleotide sequence ID" value="NZ_BKAJ01000166.1"/>
</dbReference>
<dbReference type="InterPro" id="IPR015881">
    <property type="entry name" value="ARHD_Rieske_2Fe_2S"/>
</dbReference>
<name>A0A512NNH1_9HYPH</name>
<comment type="caution">
    <text evidence="9">The sequence shown here is derived from an EMBL/GenBank/DDBJ whole genome shotgun (WGS) entry which is preliminary data.</text>
</comment>
<dbReference type="GO" id="GO:0005506">
    <property type="term" value="F:iron ion binding"/>
    <property type="evidence" value="ECO:0007669"/>
    <property type="project" value="InterPro"/>
</dbReference>
<organism evidence="9 10">
    <name type="scientific">Reyranella soli</name>
    <dbReference type="NCBI Taxonomy" id="1230389"/>
    <lineage>
        <taxon>Bacteria</taxon>
        <taxon>Pseudomonadati</taxon>
        <taxon>Pseudomonadota</taxon>
        <taxon>Alphaproteobacteria</taxon>
        <taxon>Hyphomicrobiales</taxon>
        <taxon>Reyranellaceae</taxon>
        <taxon>Reyranella</taxon>
    </lineage>
</organism>
<dbReference type="EMBL" id="BKAJ01000166">
    <property type="protein sequence ID" value="GEP60472.1"/>
    <property type="molecule type" value="Genomic_DNA"/>
</dbReference>
<dbReference type="SUPFAM" id="SSF50022">
    <property type="entry name" value="ISP domain"/>
    <property type="match status" value="1"/>
</dbReference>
<dbReference type="PROSITE" id="PS00570">
    <property type="entry name" value="RING_HYDROXYL_ALPHA"/>
    <property type="match status" value="1"/>
</dbReference>
<accession>A0A512NNH1</accession>
<dbReference type="Gene3D" id="3.90.380.10">
    <property type="entry name" value="Naphthalene 1,2-dioxygenase Alpha Subunit, Chain A, domain 1"/>
    <property type="match status" value="1"/>
</dbReference>
<evidence type="ECO:0000256" key="2">
    <source>
        <dbReference type="ARBA" id="ARBA00022714"/>
    </source>
</evidence>
<dbReference type="GO" id="GO:0051537">
    <property type="term" value="F:2 iron, 2 sulfur cluster binding"/>
    <property type="evidence" value="ECO:0007669"/>
    <property type="project" value="UniProtKB-KW"/>
</dbReference>
<dbReference type="InterPro" id="IPR001663">
    <property type="entry name" value="Rng_hydr_dOase-A"/>
</dbReference>
<dbReference type="Proteomes" id="UP000321058">
    <property type="component" value="Unassembled WGS sequence"/>
</dbReference>
<dbReference type="InterPro" id="IPR015879">
    <property type="entry name" value="Ring_hydroxy_dOase_asu_C_dom"/>
</dbReference>
<dbReference type="PANTHER" id="PTHR43756:SF5">
    <property type="entry name" value="CHOLINE MONOOXYGENASE, CHLOROPLASTIC"/>
    <property type="match status" value="1"/>
</dbReference>
<dbReference type="CDD" id="cd03469">
    <property type="entry name" value="Rieske_RO_Alpha_N"/>
    <property type="match status" value="1"/>
</dbReference>
<evidence type="ECO:0000256" key="1">
    <source>
        <dbReference type="ARBA" id="ARBA00001962"/>
    </source>
</evidence>
<keyword evidence="3" id="KW-0479">Metal-binding</keyword>
<dbReference type="PRINTS" id="PR00090">
    <property type="entry name" value="RNGDIOXGNASE"/>
</dbReference>
<keyword evidence="5" id="KW-0408">Iron</keyword>
<dbReference type="PANTHER" id="PTHR43756">
    <property type="entry name" value="CHOLINE MONOOXYGENASE, CHLOROPLASTIC"/>
    <property type="match status" value="1"/>
</dbReference>
<keyword evidence="2" id="KW-0001">2Fe-2S</keyword>
<evidence type="ECO:0000313" key="10">
    <source>
        <dbReference type="Proteomes" id="UP000321058"/>
    </source>
</evidence>
<keyword evidence="10" id="KW-1185">Reference proteome</keyword>
<dbReference type="InterPro" id="IPR036922">
    <property type="entry name" value="Rieske_2Fe-2S_sf"/>
</dbReference>
<evidence type="ECO:0000256" key="3">
    <source>
        <dbReference type="ARBA" id="ARBA00022723"/>
    </source>
</evidence>
<protein>
    <submittedName>
        <fullName evidence="9">(2Fe-2S)-binding protein</fullName>
    </submittedName>
</protein>
<evidence type="ECO:0000256" key="7">
    <source>
        <dbReference type="ARBA" id="ARBA00023027"/>
    </source>
</evidence>
<gene>
    <name evidence="9" type="ORF">RSO01_76380</name>
</gene>
<dbReference type="Pfam" id="PF00355">
    <property type="entry name" value="Rieske"/>
    <property type="match status" value="1"/>
</dbReference>
<keyword evidence="4" id="KW-0560">Oxidoreductase</keyword>
<feature type="domain" description="Rieske" evidence="8">
    <location>
        <begin position="58"/>
        <end position="168"/>
    </location>
</feature>
<keyword evidence="7" id="KW-0520">NAD</keyword>
<dbReference type="GO" id="GO:0016491">
    <property type="term" value="F:oxidoreductase activity"/>
    <property type="evidence" value="ECO:0007669"/>
    <property type="project" value="UniProtKB-KW"/>
</dbReference>
<dbReference type="Pfam" id="PF00848">
    <property type="entry name" value="Ring_hydroxyl_A"/>
    <property type="match status" value="1"/>
</dbReference>
<keyword evidence="6" id="KW-0411">Iron-sulfur</keyword>
<comment type="cofactor">
    <cofactor evidence="1">
        <name>Fe cation</name>
        <dbReference type="ChEBI" id="CHEBI:24875"/>
    </cofactor>
</comment>
<dbReference type="PROSITE" id="PS51296">
    <property type="entry name" value="RIESKE"/>
    <property type="match status" value="1"/>
</dbReference>
<dbReference type="AlphaFoldDB" id="A0A512NNH1"/>
<evidence type="ECO:0000259" key="8">
    <source>
        <dbReference type="PROSITE" id="PS51296"/>
    </source>
</evidence>
<evidence type="ECO:0000256" key="5">
    <source>
        <dbReference type="ARBA" id="ARBA00023004"/>
    </source>
</evidence>
<reference evidence="9 10" key="1">
    <citation type="submission" date="2019-07" db="EMBL/GenBank/DDBJ databases">
        <title>Whole genome shotgun sequence of Reyranella soli NBRC 108950.</title>
        <authorList>
            <person name="Hosoyama A."/>
            <person name="Uohara A."/>
            <person name="Ohji S."/>
            <person name="Ichikawa N."/>
        </authorList>
    </citation>
    <scope>NUCLEOTIDE SEQUENCE [LARGE SCALE GENOMIC DNA]</scope>
    <source>
        <strain evidence="9 10">NBRC 108950</strain>
    </source>
</reference>
<dbReference type="InterPro" id="IPR017941">
    <property type="entry name" value="Rieske_2Fe-2S"/>
</dbReference>
<proteinExistence type="predicted"/>
<sequence length="423" mass="47375">MSANARHPAPLHPDVAAVLDGLDASDGPVESARVLPPEAYMSAAFYEFEMAAVYMRSWLCIGRAQQIPAPGDYMALTLADEPILVVRGSDGEIRALSAVCRHRGHTLKEECTGNTRTFTCPYHRWTYDLAGEFVGAPHMGQTASLAELKRTEALPQLKVELWYGFIFANFDPTAKPLAPTMTKLEPYMAGYDLDNMVTVEPEITTKALPWNWKMLLENYIEPYHTQFVHPIIHDFAPSTGVEFDPWRGPDDNVIVRYVPFLERDGSLTENGWAAPALFPIIEGLSEKQRNRVGFGMVPPNMNIIFMPDMLCYGLVFPQGPTSLKVGGGLFTAGGWCMPKSTVALPDFHARANRMMEGSRQLGEQDTTVNLAMQRSKYSRFAPRGRFSYLEETLAQFNRWLAVRYRAEARRRNYPLPSAAQAAE</sequence>
<dbReference type="Gene3D" id="2.102.10.10">
    <property type="entry name" value="Rieske [2Fe-2S] iron-sulphur domain"/>
    <property type="match status" value="1"/>
</dbReference>
<evidence type="ECO:0000256" key="4">
    <source>
        <dbReference type="ARBA" id="ARBA00023002"/>
    </source>
</evidence>